<evidence type="ECO:0000256" key="1">
    <source>
        <dbReference type="SAM" id="MobiDB-lite"/>
    </source>
</evidence>
<feature type="region of interest" description="Disordered" evidence="1">
    <location>
        <begin position="176"/>
        <end position="196"/>
    </location>
</feature>
<proteinExistence type="predicted"/>
<evidence type="ECO:0000313" key="2">
    <source>
        <dbReference type="EMBL" id="QHT83804.1"/>
    </source>
</evidence>
<sequence>MQRQDKSTRKIYGVYIPSLLTMKVVLPITEVGKNMKENLEKIISKRNEGKCIAEGFIRPGSIKVIRYSSGVVNNRNIEFETVFECMICHPVEGMLIECDTKTITKAGIHAEVIDSTGSTPITVFIARDHHYNDKYFGEIRENTKITVRVIGVRFELNDPYICVIGKLIENKDNKKEKRGGRINILEDDDEEEQEEE</sequence>
<reference evidence="2" key="1">
    <citation type="journal article" date="2020" name="Nature">
        <title>Giant virus diversity and host interactions through global metagenomics.</title>
        <authorList>
            <person name="Schulz F."/>
            <person name="Roux S."/>
            <person name="Paez-Espino D."/>
            <person name="Jungbluth S."/>
            <person name="Walsh D.A."/>
            <person name="Denef V.J."/>
            <person name="McMahon K.D."/>
            <person name="Konstantinidis K.T."/>
            <person name="Eloe-Fadrosh E.A."/>
            <person name="Kyrpides N.C."/>
            <person name="Woyke T."/>
        </authorList>
    </citation>
    <scope>NUCLEOTIDE SEQUENCE</scope>
    <source>
        <strain evidence="2">GVMAG-M-3300023184-168</strain>
    </source>
</reference>
<name>A0A6C0HTK1_9ZZZZ</name>
<feature type="compositionally biased region" description="Acidic residues" evidence="1">
    <location>
        <begin position="185"/>
        <end position="196"/>
    </location>
</feature>
<dbReference type="AlphaFoldDB" id="A0A6C0HTK1"/>
<evidence type="ECO:0008006" key="3">
    <source>
        <dbReference type="Google" id="ProtNLM"/>
    </source>
</evidence>
<organism evidence="2">
    <name type="scientific">viral metagenome</name>
    <dbReference type="NCBI Taxonomy" id="1070528"/>
    <lineage>
        <taxon>unclassified sequences</taxon>
        <taxon>metagenomes</taxon>
        <taxon>organismal metagenomes</taxon>
    </lineage>
</organism>
<accession>A0A6C0HTK1</accession>
<dbReference type="EMBL" id="MN740011">
    <property type="protein sequence ID" value="QHT83804.1"/>
    <property type="molecule type" value="Genomic_DNA"/>
</dbReference>
<protein>
    <recommendedName>
        <fullName evidence="3">S1 motif domain-containing protein</fullName>
    </recommendedName>
</protein>